<dbReference type="STRING" id="133385.A0A2T9YRA7"/>
<evidence type="ECO:0000313" key="3">
    <source>
        <dbReference type="Proteomes" id="UP000245383"/>
    </source>
</evidence>
<gene>
    <name evidence="2" type="ORF">BB561_002258</name>
</gene>
<name>A0A2T9YRA7_9FUNG</name>
<dbReference type="SUPFAM" id="SSF117289">
    <property type="entry name" value="Nucleoporin domain"/>
    <property type="match status" value="1"/>
</dbReference>
<organism evidence="2 3">
    <name type="scientific">Smittium simulii</name>
    <dbReference type="NCBI Taxonomy" id="133385"/>
    <lineage>
        <taxon>Eukaryota</taxon>
        <taxon>Fungi</taxon>
        <taxon>Fungi incertae sedis</taxon>
        <taxon>Zoopagomycota</taxon>
        <taxon>Kickxellomycotina</taxon>
        <taxon>Harpellomycetes</taxon>
        <taxon>Harpellales</taxon>
        <taxon>Legeriomycetaceae</taxon>
        <taxon>Smittium</taxon>
    </lineage>
</organism>
<feature type="region of interest" description="Disordered" evidence="1">
    <location>
        <begin position="1"/>
        <end position="26"/>
    </location>
</feature>
<evidence type="ECO:0000256" key="1">
    <source>
        <dbReference type="SAM" id="MobiDB-lite"/>
    </source>
</evidence>
<feature type="compositionally biased region" description="Polar residues" evidence="1">
    <location>
        <begin position="15"/>
        <end position="26"/>
    </location>
</feature>
<keyword evidence="3" id="KW-1185">Reference proteome</keyword>
<dbReference type="OrthoDB" id="103454at2759"/>
<accession>A0A2T9YRA7</accession>
<dbReference type="Proteomes" id="UP000245383">
    <property type="component" value="Unassembled WGS sequence"/>
</dbReference>
<sequence length="1427" mass="163655">MFSPLSETVTKRKTASTPFQELSNPNKLPKYQKSKDSLSVLSDDITPFLYNLKSNVQQNNKYILKGTKLYNSKAITVEYETSFPTQLASNTGTTYLDSDTGFMSLIDSDSCYIWNFKTQSNRFSINLTSNQNIPFFVFVGVYEDNEKYKSKLDIGAIICTLTGSVFFWDRIKYAISPNQSPSPLILELLENEYIIEFKPSVDALEYIAITNFGTFFRLSVNLLNNERQIQLISSQSASSTGFASKAASMLSSITKKISNYTSSSHSPQAASSYNNYKYAKFIFPALPNIDNKSSTLTLISGTSIEVWSYLFENNKGTFIQLSNDNIVANIRNSYNKNVNIEEIIDVYHILATDCFLVLAKVITQNEIIDYTFSVVSGSANSHKNTINIFLNHPFNFSDAKCPPKLILSDDFTVVFIVFDTAIYAISNHSSFSTTSINKNQIQLNKVLFNQKYKISGYSKIFSQKNTYLMTLSLRNKAGILNFAFNRNFSNKTCIETNSEGFIKSFLCQVVSYNFLEYLNYIPNTPINFNFSDNIPNGKLNIIPIEDATKKVSNLIFTGKTKFFKFSLDIVTNLNERISLCHSLNKYLFSEQILSQLQNDSRMILLNNIEMLLSSLDLWQFIEFNNSQYSLENNYPIKLITETILDFSKSSDLTNNAKLSTENFFLNQNDQIEMIFYQIKLGYNKINQNRILNNKDIQILSQINCTFLALVSSPLAYRLEFGKSLYYIPDYFLFKGWWSKLFNCMDLLKLSMHLFNLSFSAIKTFNINFLSNTIPFEGKDVSELVKNLFASGLTLLQPGDEITDYCEILEKGLFEDIQLDNDLSHDNSEYSNIGPVASTKYTHKLKHAYDSIENQNISSKSKSVLNSVRQLGKDDKVDEYLYIDQLVLLAQICFIVCPNNGSEEYILMQGKLVDVLFKLVQVGKIGTAIKLAIKLEYYDFVIKLLLESDNFFSDNSWDLQTLLDTCVVKYGQKFTSPLLKNYSKSKKFYSLLTFSGDNSSNNSSDMNETRLEKIEALKNFYENPYDITDQARKYKWIYDLSVHDYKSAYNSIIDNVILDNNKDDNSLDTSINMLSIAKLVHLVKVKKPTKLQKSDKQTLSLSTVDSLLNMNKLILRLLSKLKQDFPSKKDTMAAFDVNTMCSRTTNSKFRREFKTIYNNYKYSTSKLANSNALDVFEFISIILYATFPEKNQRFIQSSTIALDKANSSQVTESLYKTSIADDDYKEESEFWGLSNKMILGLKLICGLEWLIYTPINPKNNEQLQNCNNEQYYQIDKNTVSKVKASMFALFWMNVYLLDDWKRINLLDERSLESILTSTSLYLILSELKQQKQNLLGTLLNPSGIESNFRSPYLTIEDLNEKKQINQQKSQRGAINTAQLRDNTTTHEFTIYDQTNILFDGYQDVFEHFIKLVEDSRLEEHVQMVLSII</sequence>
<protein>
    <submittedName>
        <fullName evidence="2">Uncharacterized protein</fullName>
    </submittedName>
</protein>
<reference evidence="2 3" key="1">
    <citation type="journal article" date="2018" name="MBio">
        <title>Comparative Genomics Reveals the Core Gene Toolbox for the Fungus-Insect Symbiosis.</title>
        <authorList>
            <person name="Wang Y."/>
            <person name="Stata M."/>
            <person name="Wang W."/>
            <person name="Stajich J.E."/>
            <person name="White M.M."/>
            <person name="Moncalvo J.M."/>
        </authorList>
    </citation>
    <scope>NUCLEOTIDE SEQUENCE [LARGE SCALE GENOMIC DNA]</scope>
    <source>
        <strain evidence="2 3">SWE-8-4</strain>
    </source>
</reference>
<comment type="caution">
    <text evidence="2">The sequence shown here is derived from an EMBL/GenBank/DDBJ whole genome shotgun (WGS) entry which is preliminary data.</text>
</comment>
<dbReference type="EMBL" id="MBFR01000074">
    <property type="protein sequence ID" value="PVU94794.1"/>
    <property type="molecule type" value="Genomic_DNA"/>
</dbReference>
<proteinExistence type="predicted"/>
<evidence type="ECO:0000313" key="2">
    <source>
        <dbReference type="EMBL" id="PVU94794.1"/>
    </source>
</evidence>